<evidence type="ECO:0000313" key="1">
    <source>
        <dbReference type="EMBL" id="QPM68069.1"/>
    </source>
</evidence>
<dbReference type="EMBL" id="CP065383">
    <property type="protein sequence ID" value="QPM68069.1"/>
    <property type="molecule type" value="Genomic_DNA"/>
</dbReference>
<proteinExistence type="predicted"/>
<protein>
    <submittedName>
        <fullName evidence="1">Uncharacterized protein</fullName>
    </submittedName>
</protein>
<gene>
    <name evidence="1" type="ORF">RT761_01283</name>
</gene>
<name>A0A7T1ALI3_ATRLM</name>
<dbReference type="Proteomes" id="UP000594463">
    <property type="component" value="Chromosome"/>
</dbReference>
<dbReference type="AlphaFoldDB" id="A0A7T1ALI3"/>
<sequence length="80" mass="9219">MLLSQHQMRMKIGIQESFPPLAKEVRKIWIFSAPSLRGAQRRGNLIEPFFYSEEGGVFTGHYKNLIHSNSTIQQIIKDDS</sequence>
<organism evidence="1 2">
    <name type="scientific">Atribacter laminatus</name>
    <dbReference type="NCBI Taxonomy" id="2847778"/>
    <lineage>
        <taxon>Bacteria</taxon>
        <taxon>Pseudomonadati</taxon>
        <taxon>Atribacterota</taxon>
        <taxon>Atribacteria</taxon>
        <taxon>Atribacterales</taxon>
        <taxon>Atribacteraceae</taxon>
        <taxon>Atribacter</taxon>
    </lineage>
</organism>
<accession>A0A7T1ALI3</accession>
<keyword evidence="2" id="KW-1185">Reference proteome</keyword>
<dbReference type="KEGG" id="alam:RT761_01283"/>
<evidence type="ECO:0000313" key="2">
    <source>
        <dbReference type="Proteomes" id="UP000594463"/>
    </source>
</evidence>
<reference evidence="1 2" key="1">
    <citation type="journal article" date="2021" name="Nat. Commun.">
        <title>Isolation of a member of the candidate phylum Atribacteria reveals a unique cell membrane structure.</title>
        <authorList>
            <person name="Taiki K."/>
            <person name="Nobu M.K."/>
            <person name="Kusada H."/>
            <person name="Meng X.-Y."/>
            <person name="Hosoki N."/>
            <person name="Uematsu K."/>
            <person name="Yoshioka H."/>
            <person name="Kamagata Y."/>
            <person name="Tamaki H."/>
        </authorList>
    </citation>
    <scope>NUCLEOTIDE SEQUENCE [LARGE SCALE GENOMIC DNA]</scope>
    <source>
        <strain evidence="1 2">RT761</strain>
    </source>
</reference>